<evidence type="ECO:0000313" key="2">
    <source>
        <dbReference type="Proteomes" id="UP000224459"/>
    </source>
</evidence>
<dbReference type="Proteomes" id="UP000224459">
    <property type="component" value="Segment"/>
</dbReference>
<organism evidence="1 2">
    <name type="scientific">Staphylococcus phage vB_SscM-1</name>
    <dbReference type="NCBI Taxonomy" id="1868844"/>
    <lineage>
        <taxon>Viruses</taxon>
        <taxon>Duplodnaviria</taxon>
        <taxon>Heunggongvirae</taxon>
        <taxon>Uroviricota</taxon>
        <taxon>Caudoviricetes</taxon>
        <taxon>Herelleviridae</taxon>
        <taxon>Twortvirinae</taxon>
        <taxon>Sciuriunavirus</taxon>
        <taxon>Sciuriunavirus SscM1</taxon>
    </lineage>
</organism>
<protein>
    <submittedName>
        <fullName evidence="1">Virion component</fullName>
    </submittedName>
</protein>
<name>A0A1X9I9L5_9CAUD</name>
<accession>A0A1X9I9L5</accession>
<dbReference type="EMBL" id="KX171212">
    <property type="protein sequence ID" value="ANT44770.1"/>
    <property type="molecule type" value="Genomic_DNA"/>
</dbReference>
<sequence>MKKITIIREELESNLSKFPEGKSKFDAIEINSILEVFKSKTRQAEKITKKYLPGQEVLTIDYSLYDSLQEYYTYLINNKERIIQGLQEIVNKIKDLEK</sequence>
<proteinExistence type="predicted"/>
<keyword evidence="2" id="KW-1185">Reference proteome</keyword>
<gene>
    <name evidence="1" type="ORF">vB_SscM-1_106</name>
</gene>
<reference evidence="2" key="1">
    <citation type="submission" date="2016-04" db="EMBL/GenBank/DDBJ databases">
        <authorList>
            <person name="Gasior T."/>
        </authorList>
    </citation>
    <scope>NUCLEOTIDE SEQUENCE [LARGE SCALE GENOMIC DNA]</scope>
</reference>
<evidence type="ECO:0000313" key="1">
    <source>
        <dbReference type="EMBL" id="ANT44770.1"/>
    </source>
</evidence>